<accession>A0A6A8A9M3</accession>
<dbReference type="Proteomes" id="UP000435138">
    <property type="component" value="Unassembled WGS sequence"/>
</dbReference>
<dbReference type="InterPro" id="IPR010331">
    <property type="entry name" value="ExoD"/>
</dbReference>
<gene>
    <name evidence="2" type="ORF">GAO09_11030</name>
</gene>
<organism evidence="2 3">
    <name type="scientific">Endobacterium cereale</name>
    <dbReference type="NCBI Taxonomy" id="2663029"/>
    <lineage>
        <taxon>Bacteria</taxon>
        <taxon>Pseudomonadati</taxon>
        <taxon>Pseudomonadota</taxon>
        <taxon>Alphaproteobacteria</taxon>
        <taxon>Hyphomicrobiales</taxon>
        <taxon>Rhizobiaceae</taxon>
        <taxon>Endobacterium</taxon>
    </lineage>
</organism>
<keyword evidence="3" id="KW-1185">Reference proteome</keyword>
<dbReference type="PANTHER" id="PTHR41795">
    <property type="entry name" value="EXOPOLYSACCHARIDE SYNTHESIS PROTEIN"/>
    <property type="match status" value="1"/>
</dbReference>
<sequence length="197" mass="21301">MGEKCEEKGFSDLVARLAALADSSDKIKVHDIREEIGERSFGPFLIIPAVIEISPLGGIPGVPTAIAIVISLFAVQILFGRKHLWLPQALERRSLNGHKLKKGLEKITSIARYTEKIFRPRMKWATKPPYLQFLSLVVILLCVSVPPLELIPFASTVPMLAIIMVGMALLVRDGLAAVVAAVIAAASGYLVHSALAA</sequence>
<dbReference type="Pfam" id="PF06055">
    <property type="entry name" value="ExoD"/>
    <property type="match status" value="1"/>
</dbReference>
<feature type="transmembrane region" description="Helical" evidence="1">
    <location>
        <begin position="58"/>
        <end position="79"/>
    </location>
</feature>
<comment type="caution">
    <text evidence="2">The sequence shown here is derived from an EMBL/GenBank/DDBJ whole genome shotgun (WGS) entry which is preliminary data.</text>
</comment>
<feature type="transmembrane region" description="Helical" evidence="1">
    <location>
        <begin position="129"/>
        <end position="147"/>
    </location>
</feature>
<feature type="transmembrane region" description="Helical" evidence="1">
    <location>
        <begin position="178"/>
        <end position="196"/>
    </location>
</feature>
<keyword evidence="1" id="KW-1133">Transmembrane helix</keyword>
<keyword evidence="1" id="KW-0812">Transmembrane</keyword>
<evidence type="ECO:0000313" key="3">
    <source>
        <dbReference type="Proteomes" id="UP000435138"/>
    </source>
</evidence>
<dbReference type="AlphaFoldDB" id="A0A6A8A9M3"/>
<dbReference type="PANTHER" id="PTHR41795:SF1">
    <property type="entry name" value="EXOPOLYSACCHARIDE SYNTHESIS PROTEIN"/>
    <property type="match status" value="1"/>
</dbReference>
<protein>
    <submittedName>
        <fullName evidence="2">Exopolysaccharide biosynthesis protein</fullName>
    </submittedName>
</protein>
<name>A0A6A8A9M3_9HYPH</name>
<dbReference type="PIRSF" id="PIRSF033239">
    <property type="entry name" value="ExoD"/>
    <property type="match status" value="1"/>
</dbReference>
<keyword evidence="1" id="KW-0472">Membrane</keyword>
<evidence type="ECO:0000256" key="1">
    <source>
        <dbReference type="SAM" id="Phobius"/>
    </source>
</evidence>
<dbReference type="EMBL" id="WIXI01000041">
    <property type="protein sequence ID" value="MQY46577.1"/>
    <property type="molecule type" value="Genomic_DNA"/>
</dbReference>
<reference evidence="2 3" key="1">
    <citation type="submission" date="2019-11" db="EMBL/GenBank/DDBJ databases">
        <title>Genome analysis of Rhizobacterium cereale a novel genus and species isolated from maize roots in North Spain.</title>
        <authorList>
            <person name="Menendez E."/>
            <person name="Flores-Felix J.D."/>
            <person name="Ramirez-Bahena M.-H."/>
            <person name="Igual J.M."/>
            <person name="Garcia-Fraile P."/>
            <person name="Peix A."/>
            <person name="Velazquez E."/>
        </authorList>
    </citation>
    <scope>NUCLEOTIDE SEQUENCE [LARGE SCALE GENOMIC DNA]</scope>
    <source>
        <strain evidence="2 3">RZME27</strain>
    </source>
</reference>
<evidence type="ECO:0000313" key="2">
    <source>
        <dbReference type="EMBL" id="MQY46577.1"/>
    </source>
</evidence>
<dbReference type="RefSeq" id="WP_153354066.1">
    <property type="nucleotide sequence ID" value="NZ_JAYKOO010000006.1"/>
</dbReference>
<proteinExistence type="predicted"/>